<dbReference type="EMBL" id="LT840185">
    <property type="protein sequence ID" value="SMF75336.1"/>
    <property type="molecule type" value="Genomic_DNA"/>
</dbReference>
<feature type="domain" description="Serine aminopeptidase S33" evidence="1">
    <location>
        <begin position="46"/>
        <end position="144"/>
    </location>
</feature>
<dbReference type="Pfam" id="PF12146">
    <property type="entry name" value="Hydrolase_4"/>
    <property type="match status" value="1"/>
</dbReference>
<dbReference type="InterPro" id="IPR017531">
    <property type="entry name" value="Hydrolase-1_PEP"/>
</dbReference>
<dbReference type="OrthoDB" id="249225at2"/>
<dbReference type="NCBIfam" id="TIGR03100">
    <property type="entry name" value="hydr1_PEP"/>
    <property type="match status" value="1"/>
</dbReference>
<dbReference type="Gene3D" id="3.40.50.1820">
    <property type="entry name" value="alpha/beta hydrolase"/>
    <property type="match status" value="1"/>
</dbReference>
<evidence type="ECO:0000313" key="2">
    <source>
        <dbReference type="EMBL" id="SMF75336.1"/>
    </source>
</evidence>
<dbReference type="InterPro" id="IPR022742">
    <property type="entry name" value="Hydrolase_4"/>
</dbReference>
<keyword evidence="2" id="KW-0378">Hydrolase</keyword>
<sequence>MGRPMRRLTTFTCSGETLGASLDPADGAVGVLMVTGGSQTRTGSHRIYERLAKTLSERGYPMFRFDRRGVGDSSGDDPGFRGSGPDIAAALAAFRAEQPQLRAIAGFGLCDGATALALDAKPFERLILVNPWLVEADPGAPPPAAVREHYRTQLASREGWKRLLTGDLSYGKLVGGVLRAARATRTRLARQVAIALKSSGTPVHLILARRDGTAIAAAEQWRSKRFARVYSDPQFIESDSHTFARAGDADALLAAVLRVLPPPR</sequence>
<accession>A0A1X7GVJ6</accession>
<evidence type="ECO:0000259" key="1">
    <source>
        <dbReference type="Pfam" id="PF12146"/>
    </source>
</evidence>
<organism evidence="2 3">
    <name type="scientific">Allosphingosinicella indica</name>
    <dbReference type="NCBI Taxonomy" id="941907"/>
    <lineage>
        <taxon>Bacteria</taxon>
        <taxon>Pseudomonadati</taxon>
        <taxon>Pseudomonadota</taxon>
        <taxon>Alphaproteobacteria</taxon>
        <taxon>Sphingomonadales</taxon>
        <taxon>Sphingomonadaceae</taxon>
        <taxon>Allosphingosinicella</taxon>
    </lineage>
</organism>
<keyword evidence="3" id="KW-1185">Reference proteome</keyword>
<evidence type="ECO:0000313" key="3">
    <source>
        <dbReference type="Proteomes" id="UP000192934"/>
    </source>
</evidence>
<dbReference type="SUPFAM" id="SSF53474">
    <property type="entry name" value="alpha/beta-Hydrolases"/>
    <property type="match status" value="1"/>
</dbReference>
<dbReference type="InterPro" id="IPR029058">
    <property type="entry name" value="AB_hydrolase_fold"/>
</dbReference>
<dbReference type="STRING" id="941907.SAMN06295910_2336"/>
<reference evidence="3" key="1">
    <citation type="submission" date="2017-04" db="EMBL/GenBank/DDBJ databases">
        <authorList>
            <person name="Varghese N."/>
            <person name="Submissions S."/>
        </authorList>
    </citation>
    <scope>NUCLEOTIDE SEQUENCE [LARGE SCALE GENOMIC DNA]</scope>
    <source>
        <strain evidence="3">Dd16</strain>
    </source>
</reference>
<dbReference type="AlphaFoldDB" id="A0A1X7GVJ6"/>
<dbReference type="GO" id="GO:0016787">
    <property type="term" value="F:hydrolase activity"/>
    <property type="evidence" value="ECO:0007669"/>
    <property type="project" value="UniProtKB-KW"/>
</dbReference>
<name>A0A1X7GVJ6_9SPHN</name>
<gene>
    <name evidence="2" type="ORF">SAMN06295910_2336</name>
</gene>
<protein>
    <submittedName>
        <fullName evidence="2">Exosortase A system-associated hydrolase 1</fullName>
    </submittedName>
</protein>
<dbReference type="Proteomes" id="UP000192934">
    <property type="component" value="Chromosome I"/>
</dbReference>
<proteinExistence type="predicted"/>